<gene>
    <name evidence="1" type="ORF">PG996_012886</name>
</gene>
<evidence type="ECO:0008006" key="3">
    <source>
        <dbReference type="Google" id="ProtNLM"/>
    </source>
</evidence>
<dbReference type="EMBL" id="JAQQWM010000008">
    <property type="protein sequence ID" value="KAK8053585.1"/>
    <property type="molecule type" value="Genomic_DNA"/>
</dbReference>
<reference evidence="1 2" key="1">
    <citation type="submission" date="2023-01" db="EMBL/GenBank/DDBJ databases">
        <title>Analysis of 21 Apiospora genomes using comparative genomics revels a genus with tremendous synthesis potential of carbohydrate active enzymes and secondary metabolites.</title>
        <authorList>
            <person name="Sorensen T."/>
        </authorList>
    </citation>
    <scope>NUCLEOTIDE SEQUENCE [LARGE SCALE GENOMIC DNA]</scope>
    <source>
        <strain evidence="1 2">CBS 83171</strain>
    </source>
</reference>
<proteinExistence type="predicted"/>
<sequence>MYDAILRPDWSRDSINPAACFSGIESGRDWRYLSTVYEGFRTEAREPVDDDEVLGNRHQRYA</sequence>
<protein>
    <recommendedName>
        <fullName evidence="3">Transposase</fullName>
    </recommendedName>
</protein>
<name>A0ABR1U6C5_9PEZI</name>
<organism evidence="1 2">
    <name type="scientific">Apiospora saccharicola</name>
    <dbReference type="NCBI Taxonomy" id="335842"/>
    <lineage>
        <taxon>Eukaryota</taxon>
        <taxon>Fungi</taxon>
        <taxon>Dikarya</taxon>
        <taxon>Ascomycota</taxon>
        <taxon>Pezizomycotina</taxon>
        <taxon>Sordariomycetes</taxon>
        <taxon>Xylariomycetidae</taxon>
        <taxon>Amphisphaeriales</taxon>
        <taxon>Apiosporaceae</taxon>
        <taxon>Apiospora</taxon>
    </lineage>
</organism>
<keyword evidence="2" id="KW-1185">Reference proteome</keyword>
<accession>A0ABR1U6C5</accession>
<comment type="caution">
    <text evidence="1">The sequence shown here is derived from an EMBL/GenBank/DDBJ whole genome shotgun (WGS) entry which is preliminary data.</text>
</comment>
<evidence type="ECO:0000313" key="1">
    <source>
        <dbReference type="EMBL" id="KAK8053585.1"/>
    </source>
</evidence>
<evidence type="ECO:0000313" key="2">
    <source>
        <dbReference type="Proteomes" id="UP001446871"/>
    </source>
</evidence>
<dbReference type="Proteomes" id="UP001446871">
    <property type="component" value="Unassembled WGS sequence"/>
</dbReference>